<organism evidence="1 2">
    <name type="scientific">Adhaeribacter terreus</name>
    <dbReference type="NCBI Taxonomy" id="529703"/>
    <lineage>
        <taxon>Bacteria</taxon>
        <taxon>Pseudomonadati</taxon>
        <taxon>Bacteroidota</taxon>
        <taxon>Cytophagia</taxon>
        <taxon>Cytophagales</taxon>
        <taxon>Hymenobacteraceae</taxon>
        <taxon>Adhaeribacter</taxon>
    </lineage>
</organism>
<dbReference type="EMBL" id="JBHSKT010000003">
    <property type="protein sequence ID" value="MFC5270441.1"/>
    <property type="molecule type" value="Genomic_DNA"/>
</dbReference>
<accession>A0ABW0EBU1</accession>
<proteinExistence type="predicted"/>
<protein>
    <recommendedName>
        <fullName evidence="3">DUF3575 domain-containing protein</fullName>
    </recommendedName>
</protein>
<comment type="caution">
    <text evidence="1">The sequence shown here is derived from an EMBL/GenBank/DDBJ whole genome shotgun (WGS) entry which is preliminary data.</text>
</comment>
<evidence type="ECO:0000313" key="1">
    <source>
        <dbReference type="EMBL" id="MFC5270441.1"/>
    </source>
</evidence>
<gene>
    <name evidence="1" type="ORF">ACFPIB_07470</name>
</gene>
<reference evidence="2" key="1">
    <citation type="journal article" date="2019" name="Int. J. Syst. Evol. Microbiol.">
        <title>The Global Catalogue of Microorganisms (GCM) 10K type strain sequencing project: providing services to taxonomists for standard genome sequencing and annotation.</title>
        <authorList>
            <consortium name="The Broad Institute Genomics Platform"/>
            <consortium name="The Broad Institute Genome Sequencing Center for Infectious Disease"/>
            <person name="Wu L."/>
            <person name="Ma J."/>
        </authorList>
    </citation>
    <scope>NUCLEOTIDE SEQUENCE [LARGE SCALE GENOMIC DNA]</scope>
    <source>
        <strain evidence="2">KACC 12602</strain>
    </source>
</reference>
<keyword evidence="2" id="KW-1185">Reference proteome</keyword>
<name>A0ABW0EBU1_9BACT</name>
<dbReference type="RefSeq" id="WP_378016811.1">
    <property type="nucleotide sequence ID" value="NZ_JBHSKT010000003.1"/>
</dbReference>
<sequence length="219" mass="24849">MFATHIVFAQDPTPSETPKNVIKIAPFAFIHGQMPFTAESRIGYERVIGKQSSVAGSYSYLGTNYPFGFIGSAALSATLTSAIVLYGKPGKVAIVWTETDIQATGYRYQFQYKRYLSSNKMAPEGWYLSPHYSYAKTDYNVEMNDFEIKFKVKAKNESYNLLFGYQEVLGKHFVVDIFTGLGYRNNRRDILDDQDNFLKRMEKGSALKFSSGFNIGWAF</sequence>
<evidence type="ECO:0008006" key="3">
    <source>
        <dbReference type="Google" id="ProtNLM"/>
    </source>
</evidence>
<evidence type="ECO:0000313" key="2">
    <source>
        <dbReference type="Proteomes" id="UP001596161"/>
    </source>
</evidence>
<dbReference type="Proteomes" id="UP001596161">
    <property type="component" value="Unassembled WGS sequence"/>
</dbReference>